<evidence type="ECO:0000313" key="2">
    <source>
        <dbReference type="Proteomes" id="UP000326757"/>
    </source>
</evidence>
<accession>A0A5N6KD08</accession>
<comment type="caution">
    <text evidence="1">The sequence shown here is derived from an EMBL/GenBank/DDBJ whole genome shotgun (WGS) entry which is preliminary data.</text>
</comment>
<protein>
    <submittedName>
        <fullName evidence="1">Uncharacterized protein</fullName>
    </submittedName>
</protein>
<proteinExistence type="predicted"/>
<organism evidence="1 2">
    <name type="scientific">Monilinia laxa</name>
    <name type="common">Brown rot fungus</name>
    <name type="synonym">Sclerotinia laxa</name>
    <dbReference type="NCBI Taxonomy" id="61186"/>
    <lineage>
        <taxon>Eukaryota</taxon>
        <taxon>Fungi</taxon>
        <taxon>Dikarya</taxon>
        <taxon>Ascomycota</taxon>
        <taxon>Pezizomycotina</taxon>
        <taxon>Leotiomycetes</taxon>
        <taxon>Helotiales</taxon>
        <taxon>Sclerotiniaceae</taxon>
        <taxon>Monilinia</taxon>
    </lineage>
</organism>
<keyword evidence="2" id="KW-1185">Reference proteome</keyword>
<dbReference type="AlphaFoldDB" id="A0A5N6KD08"/>
<name>A0A5N6KD08_MONLA</name>
<sequence>MTFHLLSSHYCSSSYANYLPPSLPHKSTFVSFQQKENNLPLHQRINTTYTQHTQHTQHITVHPITSIDKHHQIPPSIKGILDF</sequence>
<reference evidence="1 2" key="1">
    <citation type="submission" date="2019-06" db="EMBL/GenBank/DDBJ databases">
        <title>Genome Sequence of the Brown Rot Fungal Pathogen Monilinia laxa.</title>
        <authorList>
            <person name="De Miccolis Angelini R.M."/>
            <person name="Landi L."/>
            <person name="Abate D."/>
            <person name="Pollastro S."/>
            <person name="Romanazzi G."/>
            <person name="Faretra F."/>
        </authorList>
    </citation>
    <scope>NUCLEOTIDE SEQUENCE [LARGE SCALE GENOMIC DNA]</scope>
    <source>
        <strain evidence="1 2">Mlax316</strain>
    </source>
</reference>
<dbReference type="EMBL" id="VIGI01000004">
    <property type="protein sequence ID" value="KAB8301333.1"/>
    <property type="molecule type" value="Genomic_DNA"/>
</dbReference>
<gene>
    <name evidence="1" type="ORF">EYC80_003214</name>
</gene>
<evidence type="ECO:0000313" key="1">
    <source>
        <dbReference type="EMBL" id="KAB8301333.1"/>
    </source>
</evidence>
<dbReference type="Proteomes" id="UP000326757">
    <property type="component" value="Unassembled WGS sequence"/>
</dbReference>